<feature type="transmembrane region" description="Helical" evidence="3">
    <location>
        <begin position="73"/>
        <end position="92"/>
    </location>
</feature>
<dbReference type="RefSeq" id="WP_115174672.1">
    <property type="nucleotide sequence ID" value="NZ_UGNY01000001.1"/>
</dbReference>
<protein>
    <submittedName>
        <fullName evidence="4">Uncharacterized protein</fullName>
    </submittedName>
</protein>
<keyword evidence="3" id="KW-0812">Transmembrane</keyword>
<sequence>MPKKLSTDEYFRLIKENHRKYLEKNMITHLEMAGNLKQAKLVGRYVEQIGDYREDQNHYLDFAVEQPSTAAKVGHGVLAGLLGIGVAGVAYHAQKMGSPIDVINPLAGAKNIVGGVFSAALGAGAGYLAYQAWLASTGRAADDDARKEFDAEMKKAGFTDKKYEELSKELVKLFHYRECLLLGLENDAKQNMREEFKRKHLPDGEPFNEEALNAAIEVYFLDELNKLFNQAFVDIYDIQDQKIQDEKQEYKIISWLKNYFAKPEERERFTQQLQIEFMNQCLHYLTAQMVEPSFLAKHPQITASIGGLIAGSIALGLAAIIIGGPISAGILAIGLVITCLAAVATYFAVNNIDSLRFKRDKENRDALQHARDDIINESARLKRLIKEVVPTTDKDLKQLQIYSAENAPGGFAAYFNIFSSGHRQVAMGASTAWIREYAIRYRHSKQVEINLSEHHKGIITNGELQTKEMQELLLAEMRSEVRGALPAKLKNFIDHTQAYLQNHENKDFIKRFELVEKIKQQVLEIVAAVPQGTRQTTLPKELVDFYTRPITAGGLGGLVQDLEQVRSLAPIVAPQQIVDELHPYYQMLVTAQRFNYALTQDPNKASIFIGDADYRAMLGLRIDSPSERVEAKIHAGNIQSYLNHSLDFLYSLNKPLQIDDSTNLDTPFVNTKEFVLYRTLLIKQLAHLADPSNPRVSNEVRREIERFAREKLHIDPKVVFDDVLHQGLFIQQDIDSPRLKYLGRERPVSDLEYIADAIRLDLAYTSKPVTPRMMIAQEAVDFLFDKGERTIFSYGKSTDELPPEATAEYVAKIKDTIATTSAFMAALAKRNTLKKTGALASYVHDCLREIKNLREQIAAFDREVPVKTAEGPFKSKELAQADELLAEYQEELEGILAVKRVEQQNILASIIQFGAFKVPSIDLSFNDWEQLEERDLMGSSWLLLDSLPPIPVEHEARFLTEAWDLQESYMSPSVDTSSKQVATTTTMAKSEEELPEDLSVDQDDQEVAEGVLDSIIIVSDTKEISHENLTRFIDSLGNYLSELEKEREIWFFNYRDYTKGARKEAATELRTALVELSKNNHPGTGFLKNGAYSGDAPLRQLINSNLSQMGIDSLEDLFSEKCILSTNP</sequence>
<organism evidence="4 5">
    <name type="scientific">Legionella feeleii</name>
    <dbReference type="NCBI Taxonomy" id="453"/>
    <lineage>
        <taxon>Bacteria</taxon>
        <taxon>Pseudomonadati</taxon>
        <taxon>Pseudomonadota</taxon>
        <taxon>Gammaproteobacteria</taxon>
        <taxon>Legionellales</taxon>
        <taxon>Legionellaceae</taxon>
        <taxon>Legionella</taxon>
    </lineage>
</organism>
<gene>
    <name evidence="4" type="ORF">NCTC11978_00808</name>
</gene>
<name>A0A378IRQ3_9GAMM</name>
<feature type="coiled-coil region" evidence="1">
    <location>
        <begin position="843"/>
        <end position="905"/>
    </location>
</feature>
<keyword evidence="3" id="KW-0472">Membrane</keyword>
<feature type="transmembrane region" description="Helical" evidence="3">
    <location>
        <begin position="328"/>
        <end position="349"/>
    </location>
</feature>
<proteinExistence type="predicted"/>
<evidence type="ECO:0000256" key="2">
    <source>
        <dbReference type="SAM" id="MobiDB-lite"/>
    </source>
</evidence>
<dbReference type="Proteomes" id="UP000254033">
    <property type="component" value="Unassembled WGS sequence"/>
</dbReference>
<evidence type="ECO:0000313" key="5">
    <source>
        <dbReference type="Proteomes" id="UP000254033"/>
    </source>
</evidence>
<feature type="compositionally biased region" description="Polar residues" evidence="2">
    <location>
        <begin position="974"/>
        <end position="988"/>
    </location>
</feature>
<feature type="region of interest" description="Disordered" evidence="2">
    <location>
        <begin position="974"/>
        <end position="1001"/>
    </location>
</feature>
<accession>A0A378IRQ3</accession>
<reference evidence="4 5" key="1">
    <citation type="submission" date="2018-06" db="EMBL/GenBank/DDBJ databases">
        <authorList>
            <consortium name="Pathogen Informatics"/>
            <person name="Doyle S."/>
        </authorList>
    </citation>
    <scope>NUCLEOTIDE SEQUENCE [LARGE SCALE GENOMIC DNA]</scope>
    <source>
        <strain evidence="4 5">NCTC11978</strain>
    </source>
</reference>
<dbReference type="AlphaFoldDB" id="A0A378IRQ3"/>
<keyword evidence="1" id="KW-0175">Coiled coil</keyword>
<feature type="transmembrane region" description="Helical" evidence="3">
    <location>
        <begin position="301"/>
        <end position="322"/>
    </location>
</feature>
<dbReference type="EMBL" id="UGNY01000001">
    <property type="protein sequence ID" value="STX37640.1"/>
    <property type="molecule type" value="Genomic_DNA"/>
</dbReference>
<evidence type="ECO:0000256" key="1">
    <source>
        <dbReference type="SAM" id="Coils"/>
    </source>
</evidence>
<evidence type="ECO:0000256" key="3">
    <source>
        <dbReference type="SAM" id="Phobius"/>
    </source>
</evidence>
<keyword evidence="3" id="KW-1133">Transmembrane helix</keyword>
<feature type="transmembrane region" description="Helical" evidence="3">
    <location>
        <begin position="112"/>
        <end position="130"/>
    </location>
</feature>
<evidence type="ECO:0000313" key="4">
    <source>
        <dbReference type="EMBL" id="STX37640.1"/>
    </source>
</evidence>